<dbReference type="EMBL" id="RCBY01000107">
    <property type="protein sequence ID" value="RQH37935.1"/>
    <property type="molecule type" value="Genomic_DNA"/>
</dbReference>
<feature type="region of interest" description="Disordered" evidence="3">
    <location>
        <begin position="28"/>
        <end position="63"/>
    </location>
</feature>
<sequence>MALPERKLQSIEEFIGRFPSAKEVMIDGTERPIQRPKDQQKQKNHDSGKKKCHRSQHLIMTDSDKRVLVLSKAREGKVHGPSAVGRAKNW</sequence>
<keyword evidence="2" id="KW-0479">Metal-binding</keyword>
<evidence type="ECO:0000256" key="1">
    <source>
        <dbReference type="ARBA" id="ARBA00001968"/>
    </source>
</evidence>
<name>A0A3N6P6R4_9CYAN</name>
<dbReference type="EMBL" id="RCBY01000312">
    <property type="protein sequence ID" value="RQH25017.1"/>
    <property type="molecule type" value="Genomic_DNA"/>
</dbReference>
<dbReference type="Pfam" id="PF13359">
    <property type="entry name" value="DDE_Tnp_4"/>
    <property type="match status" value="1"/>
</dbReference>
<dbReference type="EMBL" id="RCBY01000017">
    <property type="protein sequence ID" value="RQH52024.1"/>
    <property type="molecule type" value="Genomic_DNA"/>
</dbReference>
<dbReference type="AlphaFoldDB" id="A0A3N6P6R4"/>
<comment type="caution">
    <text evidence="5">The sequence shown here is derived from an EMBL/GenBank/DDBJ whole genome shotgun (WGS) entry which is preliminary data.</text>
</comment>
<keyword evidence="12" id="KW-1185">Reference proteome</keyword>
<dbReference type="EMBL" id="RCBY01000001">
    <property type="protein sequence ID" value="RQH57597.1"/>
    <property type="molecule type" value="Genomic_DNA"/>
</dbReference>
<evidence type="ECO:0000313" key="8">
    <source>
        <dbReference type="EMBL" id="RQH36662.1"/>
    </source>
</evidence>
<dbReference type="EMBL" id="RCBY01000116">
    <property type="protein sequence ID" value="RQH36662.1"/>
    <property type="molecule type" value="Genomic_DNA"/>
</dbReference>
<evidence type="ECO:0000313" key="5">
    <source>
        <dbReference type="EMBL" id="RQH18614.1"/>
    </source>
</evidence>
<evidence type="ECO:0000313" key="9">
    <source>
        <dbReference type="EMBL" id="RQH37935.1"/>
    </source>
</evidence>
<dbReference type="OrthoDB" id="465276at2"/>
<evidence type="ECO:0000259" key="4">
    <source>
        <dbReference type="Pfam" id="PF13359"/>
    </source>
</evidence>
<organism evidence="5 12">
    <name type="scientific">Okeania hirsuta</name>
    <dbReference type="NCBI Taxonomy" id="1458930"/>
    <lineage>
        <taxon>Bacteria</taxon>
        <taxon>Bacillati</taxon>
        <taxon>Cyanobacteriota</taxon>
        <taxon>Cyanophyceae</taxon>
        <taxon>Oscillatoriophycideae</taxon>
        <taxon>Oscillatoriales</taxon>
        <taxon>Microcoleaceae</taxon>
        <taxon>Okeania</taxon>
    </lineage>
</organism>
<evidence type="ECO:0000256" key="2">
    <source>
        <dbReference type="ARBA" id="ARBA00022723"/>
    </source>
</evidence>
<evidence type="ECO:0000313" key="10">
    <source>
        <dbReference type="EMBL" id="RQH52024.1"/>
    </source>
</evidence>
<gene>
    <name evidence="11" type="ORF">D5R40_00225</name>
    <name evidence="10" type="ORF">D5R40_05075</name>
    <name evidence="9" type="ORF">D5R40_18260</name>
    <name evidence="8" type="ORF">D5R40_19210</name>
    <name evidence="7" type="ORF">D5R40_29545</name>
    <name evidence="6" type="ORF">D5R40_31470</name>
    <name evidence="5" type="ORF">D5R40_32820</name>
</gene>
<comment type="cofactor">
    <cofactor evidence="1">
        <name>a divalent metal cation</name>
        <dbReference type="ChEBI" id="CHEBI:60240"/>
    </cofactor>
</comment>
<accession>A0A3N6P6R4</accession>
<dbReference type="EMBL" id="RCBY01000391">
    <property type="protein sequence ID" value="RQH21584.1"/>
    <property type="molecule type" value="Genomic_DNA"/>
</dbReference>
<feature type="domain" description="DDE Tnp4" evidence="4">
    <location>
        <begin position="26"/>
        <end position="79"/>
    </location>
</feature>
<evidence type="ECO:0000313" key="6">
    <source>
        <dbReference type="EMBL" id="RQH21584.1"/>
    </source>
</evidence>
<evidence type="ECO:0000313" key="11">
    <source>
        <dbReference type="EMBL" id="RQH57597.1"/>
    </source>
</evidence>
<evidence type="ECO:0000256" key="3">
    <source>
        <dbReference type="SAM" id="MobiDB-lite"/>
    </source>
</evidence>
<feature type="compositionally biased region" description="Basic and acidic residues" evidence="3">
    <location>
        <begin position="28"/>
        <end position="49"/>
    </location>
</feature>
<dbReference type="Proteomes" id="UP000269154">
    <property type="component" value="Unassembled WGS sequence"/>
</dbReference>
<evidence type="ECO:0000313" key="7">
    <source>
        <dbReference type="EMBL" id="RQH25017.1"/>
    </source>
</evidence>
<reference evidence="5 12" key="1">
    <citation type="journal article" date="2018" name="ACS Chem. Biol.">
        <title>Ketoreductase domain dysfunction expands chemodiversity: malyngamide biosynthesis in the cyanobacterium Okeania hirsuta.</title>
        <authorList>
            <person name="Moss N.A."/>
            <person name="Leao T."/>
            <person name="Rankin M."/>
            <person name="McCullough T.M."/>
            <person name="Qu P."/>
            <person name="Korobeynikov A."/>
            <person name="Smith J.L."/>
            <person name="Gerwick L."/>
            <person name="Gerwick W.H."/>
        </authorList>
    </citation>
    <scope>NUCLEOTIDE SEQUENCE [LARGE SCALE GENOMIC DNA]</scope>
    <source>
        <strain evidence="5 12">PAB10Feb10-1</strain>
    </source>
</reference>
<dbReference type="GO" id="GO:0046872">
    <property type="term" value="F:metal ion binding"/>
    <property type="evidence" value="ECO:0007669"/>
    <property type="project" value="UniProtKB-KW"/>
</dbReference>
<proteinExistence type="predicted"/>
<protein>
    <recommendedName>
        <fullName evidence="4">DDE Tnp4 domain-containing protein</fullName>
    </recommendedName>
</protein>
<evidence type="ECO:0000313" key="12">
    <source>
        <dbReference type="Proteomes" id="UP000269154"/>
    </source>
</evidence>
<dbReference type="InterPro" id="IPR027806">
    <property type="entry name" value="HARBI1_dom"/>
</dbReference>
<dbReference type="EMBL" id="RCBY01000465">
    <property type="protein sequence ID" value="RQH18614.1"/>
    <property type="molecule type" value="Genomic_DNA"/>
</dbReference>